<dbReference type="Proteomes" id="UP000542125">
    <property type="component" value="Unassembled WGS sequence"/>
</dbReference>
<reference evidence="1 2" key="1">
    <citation type="submission" date="2020-07" db="EMBL/GenBank/DDBJ databases">
        <title>Genomic Encyclopedia of Type Strains, Phase IV (KMG-V): Genome sequencing to study the core and pangenomes of soil and plant-associated prokaryotes.</title>
        <authorList>
            <person name="Whitman W."/>
        </authorList>
    </citation>
    <scope>NUCLEOTIDE SEQUENCE [LARGE SCALE GENOMIC DNA]</scope>
    <source>
        <strain evidence="1 2">SAS40</strain>
    </source>
</reference>
<dbReference type="SUPFAM" id="SSF102588">
    <property type="entry name" value="LmbE-like"/>
    <property type="match status" value="1"/>
</dbReference>
<comment type="caution">
    <text evidence="1">The sequence shown here is derived from an EMBL/GenBank/DDBJ whole genome shotgun (WGS) entry which is preliminary data.</text>
</comment>
<accession>A0A7Y9IT77</accession>
<dbReference type="EMBL" id="JACBYR010000001">
    <property type="protein sequence ID" value="NYE82420.1"/>
    <property type="molecule type" value="Genomic_DNA"/>
</dbReference>
<dbReference type="InterPro" id="IPR003737">
    <property type="entry name" value="GlcNAc_PI_deacetylase-related"/>
</dbReference>
<organism evidence="1 2">
    <name type="scientific">Pigmentiphaga litoralis</name>
    <dbReference type="NCBI Taxonomy" id="516702"/>
    <lineage>
        <taxon>Bacteria</taxon>
        <taxon>Pseudomonadati</taxon>
        <taxon>Pseudomonadota</taxon>
        <taxon>Betaproteobacteria</taxon>
        <taxon>Burkholderiales</taxon>
        <taxon>Alcaligenaceae</taxon>
        <taxon>Pigmentiphaga</taxon>
    </lineage>
</organism>
<gene>
    <name evidence="1" type="ORF">FHW18_001691</name>
</gene>
<protein>
    <submittedName>
        <fullName evidence="1">LmbE family N-acetylglucosaminyl deacetylase</fullName>
    </submittedName>
</protein>
<dbReference type="InterPro" id="IPR024078">
    <property type="entry name" value="LmbE-like_dom_sf"/>
</dbReference>
<dbReference type="RefSeq" id="WP_179585299.1">
    <property type="nucleotide sequence ID" value="NZ_JACBYR010000001.1"/>
</dbReference>
<evidence type="ECO:0000313" key="2">
    <source>
        <dbReference type="Proteomes" id="UP000542125"/>
    </source>
</evidence>
<dbReference type="Pfam" id="PF02585">
    <property type="entry name" value="PIG-L"/>
    <property type="match status" value="1"/>
</dbReference>
<sequence length="250" mass="26666">MPMLSAVPQAPDHAAVCAERGRWALAGLPSISPALMVPEGRRAVVVTPDPDDEVASLGGLIHGLHFLGRPLTIIAATGDAGGASSHNPPEYDGEAQVQYAPYSGALHRLGVTSRTEMDTAPCRVMHAGMEKGALHRNETALAAFLAWRLKPGDVLFASWRFDGDPDHEAVGRAALAAAAIVGAKCIPVPVHAWEWATPGDTRIPWHRARRIEVDQYGLYAKRKALSGDGVPGDPHLESHGARQPYEIVLL</sequence>
<evidence type="ECO:0000313" key="1">
    <source>
        <dbReference type="EMBL" id="NYE82420.1"/>
    </source>
</evidence>
<name>A0A7Y9IT77_9BURK</name>
<proteinExistence type="predicted"/>
<dbReference type="Gene3D" id="3.40.50.10320">
    <property type="entry name" value="LmbE-like"/>
    <property type="match status" value="1"/>
</dbReference>
<keyword evidence="2" id="KW-1185">Reference proteome</keyword>
<dbReference type="AlphaFoldDB" id="A0A7Y9IT77"/>